<accession>A0A846X944</accession>
<comment type="caution">
    <text evidence="3">The sequence shown here is derived from an EMBL/GenBank/DDBJ whole genome shotgun (WGS) entry which is preliminary data.</text>
</comment>
<feature type="region of interest" description="Disordered" evidence="1">
    <location>
        <begin position="612"/>
        <end position="651"/>
    </location>
</feature>
<feature type="region of interest" description="Disordered" evidence="1">
    <location>
        <begin position="181"/>
        <end position="357"/>
    </location>
</feature>
<feature type="compositionally biased region" description="Pro residues" evidence="1">
    <location>
        <begin position="805"/>
        <end position="839"/>
    </location>
</feature>
<sequence>MASITRHIAESPIHFPALWSVLMPTPTPRQPQPTPLPPSSPRHARTAAGPANPAQTDPASDAPSHSVLQQRLQGAFLTIIGLAGLIGGVLFSIEAPRFTPVPVVFLTFWLVMVVVGKILFAGLGKLRETGVGAPAPSQVRAAAAVAGIVVAVGMMGFAATTGVGAGAANAVCPGDATCPPGPGGPTLTFDPPTQTAGGQQGNQGGGQQTGGNTGATSPSPAGSGGDNGPGIQAQTPQFGTPGQQAPNIPGNEQPGQGGQQPAQGQQTGQQNPVRTTAPGRPDQTGQQQSGQPTQSGHPSSPTVTVTKTESQCAVPGAGNGAGVPGSPGSGDSSNNGGSTDTGPDNGDGEKKDGAPSWAYLVGEVSALMTGRRGRKAGPLNADGSAPTNDMTPNDQVDGENYKEWTTPDGKRTFILSENADAPSQYRFNINEVDRPEGGSVDVNDDGSLSTYDRDGNEVNRFTPWAYDTVTGEKIPTSYTRDGDDLVQTIDRPEGNNNPILADPPGDDETPGRGGASGEGADNSSPEPAQPAQVVTSTPLSLSLPRAYGPYTQEQLDQQQRDADTNKAVEELAAAARARERAVATLGQTLPQVQNPDAPTDPMAPVLARKAELEQQAAEEARQRAAEAARKQADDVPAAAGDPRPSELAQRDAENTARAWNDVLGAEGEQYKKFFPKDVYPVEKTTSVHNGVYTTKYRMSDGSSLSQVEDNGGEYPAYWDRIDDSPALGSGRIDVGKGTVTRDYTGAQILTTTLDNIDTALSFVPPLKPEGAAVKGIAKGVRAATGTPKERETVNVGDKVLDKPDVTPPVKPDVTPPVKPDVTPPVKPQTPTLPPKPEGAPPTRLTDGQPAPGNLPPKIDPNFNPPKEWPAGVGRLPSGKHPSNGRWAGHTYDFRNSPKPVRDELLKKYPDGVRFTSDGFPDFGPYSIRTIELPGGFKGHGPDEIAANKIAGFDKNNPIPDGYVWHHNQDLKTMQLVPKDLHNIAVRHAGGNALRPK</sequence>
<feature type="compositionally biased region" description="Basic and acidic residues" evidence="1">
    <location>
        <begin position="787"/>
        <end position="804"/>
    </location>
</feature>
<feature type="compositionally biased region" description="Low complexity" evidence="1">
    <location>
        <begin position="329"/>
        <end position="342"/>
    </location>
</feature>
<feature type="region of interest" description="Disordered" evidence="1">
    <location>
        <begin position="429"/>
        <end position="579"/>
    </location>
</feature>
<feature type="region of interest" description="Disordered" evidence="1">
    <location>
        <begin position="784"/>
        <end position="894"/>
    </location>
</feature>
<feature type="transmembrane region" description="Helical" evidence="2">
    <location>
        <begin position="141"/>
        <end position="159"/>
    </location>
</feature>
<feature type="compositionally biased region" description="Low complexity" evidence="1">
    <location>
        <begin position="185"/>
        <end position="197"/>
    </location>
</feature>
<gene>
    <name evidence="3" type="ORF">HF999_20750</name>
</gene>
<feature type="compositionally biased region" description="Basic and acidic residues" evidence="1">
    <location>
        <begin position="612"/>
        <end position="633"/>
    </location>
</feature>
<feature type="compositionally biased region" description="Low complexity" evidence="1">
    <location>
        <begin position="246"/>
        <end position="272"/>
    </location>
</feature>
<feature type="compositionally biased region" description="Pro residues" evidence="1">
    <location>
        <begin position="25"/>
        <end position="40"/>
    </location>
</feature>
<keyword evidence="4" id="KW-1185">Reference proteome</keyword>
<evidence type="ECO:0000256" key="2">
    <source>
        <dbReference type="SAM" id="Phobius"/>
    </source>
</evidence>
<feature type="region of interest" description="Disordered" evidence="1">
    <location>
        <begin position="369"/>
        <end position="405"/>
    </location>
</feature>
<feature type="compositionally biased region" description="Basic and acidic residues" evidence="1">
    <location>
        <begin position="558"/>
        <end position="569"/>
    </location>
</feature>
<proteinExistence type="predicted"/>
<organism evidence="3 4">
    <name type="scientific">Tsukamurella spumae</name>
    <dbReference type="NCBI Taxonomy" id="44753"/>
    <lineage>
        <taxon>Bacteria</taxon>
        <taxon>Bacillati</taxon>
        <taxon>Actinomycetota</taxon>
        <taxon>Actinomycetes</taxon>
        <taxon>Mycobacteriales</taxon>
        <taxon>Tsukamurellaceae</taxon>
        <taxon>Tsukamurella</taxon>
    </lineage>
</organism>
<dbReference type="Pfam" id="PF14414">
    <property type="entry name" value="WHH"/>
    <property type="match status" value="1"/>
</dbReference>
<dbReference type="AlphaFoldDB" id="A0A846X944"/>
<feature type="transmembrane region" description="Helical" evidence="2">
    <location>
        <begin position="99"/>
        <end position="120"/>
    </location>
</feature>
<feature type="compositionally biased region" description="Polar residues" evidence="1">
    <location>
        <begin position="232"/>
        <end position="245"/>
    </location>
</feature>
<feature type="compositionally biased region" description="Gly residues" evidence="1">
    <location>
        <begin position="317"/>
        <end position="328"/>
    </location>
</feature>
<feature type="compositionally biased region" description="Polar residues" evidence="1">
    <location>
        <begin position="385"/>
        <end position="394"/>
    </location>
</feature>
<feature type="compositionally biased region" description="Gly residues" evidence="1">
    <location>
        <begin position="198"/>
        <end position="213"/>
    </location>
</feature>
<keyword evidence="2" id="KW-1133">Transmembrane helix</keyword>
<protein>
    <recommendedName>
        <fullName evidence="5">HNH endonuclease</fullName>
    </recommendedName>
</protein>
<evidence type="ECO:0000256" key="1">
    <source>
        <dbReference type="SAM" id="MobiDB-lite"/>
    </source>
</evidence>
<feature type="transmembrane region" description="Helical" evidence="2">
    <location>
        <begin position="74"/>
        <end position="93"/>
    </location>
</feature>
<keyword evidence="2" id="KW-0812">Transmembrane</keyword>
<keyword evidence="2" id="KW-0472">Membrane</keyword>
<feature type="region of interest" description="Disordered" evidence="1">
    <location>
        <begin position="24"/>
        <end position="65"/>
    </location>
</feature>
<feature type="compositionally biased region" description="Polar residues" evidence="1">
    <location>
        <begin position="521"/>
        <end position="540"/>
    </location>
</feature>
<dbReference type="EMBL" id="JAAXOQ010000043">
    <property type="protein sequence ID" value="NKY20789.1"/>
    <property type="molecule type" value="Genomic_DNA"/>
</dbReference>
<feature type="compositionally biased region" description="Low complexity" evidence="1">
    <location>
        <begin position="283"/>
        <end position="302"/>
    </location>
</feature>
<reference evidence="3 4" key="1">
    <citation type="submission" date="2020-04" db="EMBL/GenBank/DDBJ databases">
        <title>MicrobeNet Type strains.</title>
        <authorList>
            <person name="Nicholson A.C."/>
        </authorList>
    </citation>
    <scope>NUCLEOTIDE SEQUENCE [LARGE SCALE GENOMIC DNA]</scope>
    <source>
        <strain evidence="3 4">DSM 44113</strain>
    </source>
</reference>
<name>A0A846X944_9ACTN</name>
<dbReference type="InterPro" id="IPR032869">
    <property type="entry name" value="WHH_dom_containing"/>
</dbReference>
<evidence type="ECO:0008006" key="5">
    <source>
        <dbReference type="Google" id="ProtNLM"/>
    </source>
</evidence>
<evidence type="ECO:0000313" key="3">
    <source>
        <dbReference type="EMBL" id="NKY20789.1"/>
    </source>
</evidence>
<dbReference type="RefSeq" id="WP_168547708.1">
    <property type="nucleotide sequence ID" value="NZ_BAAAKS010000026.1"/>
</dbReference>
<feature type="compositionally biased region" description="Pro residues" evidence="1">
    <location>
        <begin position="852"/>
        <end position="867"/>
    </location>
</feature>
<dbReference type="Proteomes" id="UP000582646">
    <property type="component" value="Unassembled WGS sequence"/>
</dbReference>
<evidence type="ECO:0000313" key="4">
    <source>
        <dbReference type="Proteomes" id="UP000582646"/>
    </source>
</evidence>